<dbReference type="EMBL" id="VSSQ01005758">
    <property type="protein sequence ID" value="MPM30335.1"/>
    <property type="molecule type" value="Genomic_DNA"/>
</dbReference>
<dbReference type="GO" id="GO:0016226">
    <property type="term" value="P:iron-sulfur cluster assembly"/>
    <property type="evidence" value="ECO:0007669"/>
    <property type="project" value="InterPro"/>
</dbReference>
<reference evidence="2" key="1">
    <citation type="submission" date="2019-08" db="EMBL/GenBank/DDBJ databases">
        <authorList>
            <person name="Kucharzyk K."/>
            <person name="Murdoch R.W."/>
            <person name="Higgins S."/>
            <person name="Loffler F."/>
        </authorList>
    </citation>
    <scope>NUCLEOTIDE SEQUENCE</scope>
</reference>
<evidence type="ECO:0000313" key="2">
    <source>
        <dbReference type="EMBL" id="MPM30335.1"/>
    </source>
</evidence>
<accession>A0A644YP13</accession>
<gene>
    <name evidence="2" type="primary">iscU_13</name>
    <name evidence="2" type="ORF">SDC9_76883</name>
</gene>
<dbReference type="GO" id="GO:0005506">
    <property type="term" value="F:iron ion binding"/>
    <property type="evidence" value="ECO:0007669"/>
    <property type="project" value="InterPro"/>
</dbReference>
<dbReference type="GO" id="GO:0051536">
    <property type="term" value="F:iron-sulfur cluster binding"/>
    <property type="evidence" value="ECO:0007669"/>
    <property type="project" value="InterPro"/>
</dbReference>
<comment type="caution">
    <text evidence="2">The sequence shown here is derived from an EMBL/GenBank/DDBJ whole genome shotgun (WGS) entry which is preliminary data.</text>
</comment>
<dbReference type="AlphaFoldDB" id="A0A644YP13"/>
<sequence length="87" mass="9480">MRLYIKVEDDLIKDVRFKICGCVAALASASVTTVLVKGKTVDEALMITNKDISDALGGLPEQKLHCSVLGEEAIRNAVADYRSKRTI</sequence>
<dbReference type="Gene3D" id="3.90.1010.10">
    <property type="match status" value="1"/>
</dbReference>
<dbReference type="Pfam" id="PF01592">
    <property type="entry name" value="NifU_N"/>
    <property type="match status" value="1"/>
</dbReference>
<organism evidence="2">
    <name type="scientific">bioreactor metagenome</name>
    <dbReference type="NCBI Taxonomy" id="1076179"/>
    <lineage>
        <taxon>unclassified sequences</taxon>
        <taxon>metagenomes</taxon>
        <taxon>ecological metagenomes</taxon>
    </lineage>
</organism>
<proteinExistence type="predicted"/>
<name>A0A644YP13_9ZZZZ</name>
<dbReference type="SUPFAM" id="SSF82649">
    <property type="entry name" value="SufE/NifU"/>
    <property type="match status" value="1"/>
</dbReference>
<protein>
    <submittedName>
        <fullName evidence="2">Iron-sulfur cluster assembly scaffold protein IscU</fullName>
    </submittedName>
</protein>
<dbReference type="CDD" id="cd06664">
    <property type="entry name" value="IscU_like"/>
    <property type="match status" value="1"/>
</dbReference>
<evidence type="ECO:0000259" key="1">
    <source>
        <dbReference type="Pfam" id="PF01592"/>
    </source>
</evidence>
<dbReference type="PANTHER" id="PTHR10093">
    <property type="entry name" value="IRON-SULFUR CLUSTER ASSEMBLY ENZYME NIFU HOMOLOG"/>
    <property type="match status" value="1"/>
</dbReference>
<dbReference type="InterPro" id="IPR002871">
    <property type="entry name" value="NIF_FeS_clus_asmbl_NifU_N"/>
</dbReference>
<feature type="domain" description="NIF system FeS cluster assembly NifU N-terminal" evidence="1">
    <location>
        <begin position="1"/>
        <end position="85"/>
    </location>
</feature>